<dbReference type="Gene3D" id="2.160.10.10">
    <property type="entry name" value="Hexapeptide repeat proteins"/>
    <property type="match status" value="1"/>
</dbReference>
<dbReference type="PROSITE" id="PS00101">
    <property type="entry name" value="HEXAPEP_TRANSFERASES"/>
    <property type="match status" value="1"/>
</dbReference>
<evidence type="ECO:0000313" key="5">
    <source>
        <dbReference type="EMBL" id="OKZ33208.1"/>
    </source>
</evidence>
<accession>A0A1Q6I2Y2</accession>
<dbReference type="InterPro" id="IPR051159">
    <property type="entry name" value="Hexapeptide_acetyltransf"/>
</dbReference>
<dbReference type="SUPFAM" id="SSF51161">
    <property type="entry name" value="Trimeric LpxA-like enzymes"/>
    <property type="match status" value="1"/>
</dbReference>
<dbReference type="CDD" id="cd04647">
    <property type="entry name" value="LbH_MAT_like"/>
    <property type="match status" value="1"/>
</dbReference>
<dbReference type="GO" id="GO:0008374">
    <property type="term" value="F:O-acyltransferase activity"/>
    <property type="evidence" value="ECO:0007669"/>
    <property type="project" value="TreeGrafter"/>
</dbReference>
<name>A0A1Q6I2Y2_BACUN</name>
<evidence type="ECO:0000256" key="1">
    <source>
        <dbReference type="ARBA" id="ARBA00007274"/>
    </source>
</evidence>
<dbReference type="PANTHER" id="PTHR23416:SF23">
    <property type="entry name" value="ACETYLTRANSFERASE C18B11.09C-RELATED"/>
    <property type="match status" value="1"/>
</dbReference>
<evidence type="ECO:0000256" key="3">
    <source>
        <dbReference type="ARBA" id="ARBA00022737"/>
    </source>
</evidence>
<dbReference type="Pfam" id="PF00132">
    <property type="entry name" value="Hexapep"/>
    <property type="match status" value="1"/>
</dbReference>
<dbReference type="GO" id="GO:0005829">
    <property type="term" value="C:cytosol"/>
    <property type="evidence" value="ECO:0007669"/>
    <property type="project" value="TreeGrafter"/>
</dbReference>
<evidence type="ECO:0000256" key="2">
    <source>
        <dbReference type="ARBA" id="ARBA00022679"/>
    </source>
</evidence>
<evidence type="ECO:0000313" key="6">
    <source>
        <dbReference type="Proteomes" id="UP000186549"/>
    </source>
</evidence>
<protein>
    <recommendedName>
        <fullName evidence="7">Acyltransferase</fullName>
    </recommendedName>
</protein>
<comment type="caution">
    <text evidence="5">The sequence shown here is derived from an EMBL/GenBank/DDBJ whole genome shotgun (WGS) entry which is preliminary data.</text>
</comment>
<proteinExistence type="inferred from homology"/>
<organism evidence="5 6">
    <name type="scientific">Bacteroides uniformis</name>
    <dbReference type="NCBI Taxonomy" id="820"/>
    <lineage>
        <taxon>Bacteria</taxon>
        <taxon>Pseudomonadati</taxon>
        <taxon>Bacteroidota</taxon>
        <taxon>Bacteroidia</taxon>
        <taxon>Bacteroidales</taxon>
        <taxon>Bacteroidaceae</taxon>
        <taxon>Bacteroides</taxon>
    </lineage>
</organism>
<dbReference type="EMBL" id="MNQU01000212">
    <property type="protein sequence ID" value="OKZ33208.1"/>
    <property type="molecule type" value="Genomic_DNA"/>
</dbReference>
<gene>
    <name evidence="5" type="ORF">BHV79_09070</name>
</gene>
<keyword evidence="3" id="KW-0677">Repeat</keyword>
<sequence length="166" mass="18504">MLFLIITRFYIYFFRVLLKMPFISGTFCFRKLHVNMGNNVRVSKYVDLLGDYSLLTCADNSEINPGCFLLAKDRIVLGENSTLAYKVVILTSANPNYPYNELSKIYPKMTKPVIIENDVWVGACAIILPGVRIGEHSVVAAGSVVTKDVPSHTMVAGCPARVMKHI</sequence>
<reference evidence="5 6" key="1">
    <citation type="journal article" date="2016" name="Nat. Biotechnol.">
        <title>Measurement of bacterial replication rates in microbial communities.</title>
        <authorList>
            <person name="Brown C.T."/>
            <person name="Olm M.R."/>
            <person name="Thomas B.C."/>
            <person name="Banfield J.F."/>
        </authorList>
    </citation>
    <scope>NUCLEOTIDE SEQUENCE [LARGE SCALE GENOMIC DNA]</scope>
    <source>
        <strain evidence="5">45_41</strain>
    </source>
</reference>
<dbReference type="InterPro" id="IPR001451">
    <property type="entry name" value="Hexapep"/>
</dbReference>
<dbReference type="Proteomes" id="UP000186549">
    <property type="component" value="Unassembled WGS sequence"/>
</dbReference>
<dbReference type="InterPro" id="IPR011004">
    <property type="entry name" value="Trimer_LpxA-like_sf"/>
</dbReference>
<dbReference type="AlphaFoldDB" id="A0A1Q6I2Y2"/>
<dbReference type="PANTHER" id="PTHR23416">
    <property type="entry name" value="SIALIC ACID SYNTHASE-RELATED"/>
    <property type="match status" value="1"/>
</dbReference>
<keyword evidence="4" id="KW-0012">Acyltransferase</keyword>
<evidence type="ECO:0008006" key="7">
    <source>
        <dbReference type="Google" id="ProtNLM"/>
    </source>
</evidence>
<dbReference type="InterPro" id="IPR018357">
    <property type="entry name" value="Hexapep_transf_CS"/>
</dbReference>
<keyword evidence="2" id="KW-0808">Transferase</keyword>
<evidence type="ECO:0000256" key="4">
    <source>
        <dbReference type="ARBA" id="ARBA00023315"/>
    </source>
</evidence>
<comment type="similarity">
    <text evidence="1">Belongs to the transferase hexapeptide repeat family.</text>
</comment>